<protein>
    <recommendedName>
        <fullName evidence="15">CWH43-like N-terminal domain-containing protein</fullName>
    </recommendedName>
</protein>
<dbReference type="GO" id="GO:0005886">
    <property type="term" value="C:plasma membrane"/>
    <property type="evidence" value="ECO:0007669"/>
    <property type="project" value="UniProtKB-SubCell"/>
</dbReference>
<evidence type="ECO:0000256" key="6">
    <source>
        <dbReference type="ARBA" id="ARBA00022692"/>
    </source>
</evidence>
<evidence type="ECO:0000256" key="3">
    <source>
        <dbReference type="ARBA" id="ARBA00004651"/>
    </source>
</evidence>
<sequence>MWLWALLPLSLAVFGIAGIWIVYVISVSNGTVNITERFPYISECGSYTPQSTIFSQYCNICTIIGLWIVFVRFQQVRDYGDHGKANTLGVILGFVSCTGVSVLGNFQQSVQRMVHLVGAFTAFIVGLLYFWVQLFLTYRVQPSYDRHWVGPTRALCCCLCTVLCVTMVALANTGHRSAAAACEWALVMLFFCLFGLFGAEFRHVDCHRLTVQRHVLKTQRTSLCVVSNHHLAAVQNTPV</sequence>
<dbReference type="STRING" id="409849.ENSPMGP00000014456"/>
<evidence type="ECO:0000256" key="11">
    <source>
        <dbReference type="ARBA" id="ARBA00023180"/>
    </source>
</evidence>
<dbReference type="GO" id="GO:0000421">
    <property type="term" value="C:autophagosome membrane"/>
    <property type="evidence" value="ECO:0007669"/>
    <property type="project" value="UniProtKB-SubCell"/>
</dbReference>
<comment type="subcellular location">
    <subcellularLocation>
        <location evidence="3">Cell membrane</location>
        <topology evidence="3">Multi-pass membrane protein</topology>
    </subcellularLocation>
    <subcellularLocation>
        <location evidence="2">Cytoplasmic vesicle</location>
        <location evidence="2">Autophagosome membrane</location>
        <topology evidence="2">Multi-pass membrane protein</topology>
    </subcellularLocation>
    <subcellularLocation>
        <location evidence="1">Endosome membrane</location>
        <topology evidence="1">Multi-pass membrane protein</topology>
    </subcellularLocation>
</comment>
<keyword evidence="17" id="KW-1185">Reference proteome</keyword>
<evidence type="ECO:0000256" key="13">
    <source>
        <dbReference type="ARBA" id="ARBA00045144"/>
    </source>
</evidence>
<keyword evidence="7" id="KW-0967">Endosome</keyword>
<reference evidence="16" key="2">
    <citation type="submission" date="2025-09" db="UniProtKB">
        <authorList>
            <consortium name="Ensembl"/>
        </authorList>
    </citation>
    <scope>IDENTIFICATION</scope>
</reference>
<evidence type="ECO:0000256" key="12">
    <source>
        <dbReference type="ARBA" id="ARBA00023329"/>
    </source>
</evidence>
<dbReference type="GO" id="GO:0010008">
    <property type="term" value="C:endosome membrane"/>
    <property type="evidence" value="ECO:0007669"/>
    <property type="project" value="UniProtKB-SubCell"/>
</dbReference>
<organism evidence="16 17">
    <name type="scientific">Periophthalmus magnuspinnatus</name>
    <dbReference type="NCBI Taxonomy" id="409849"/>
    <lineage>
        <taxon>Eukaryota</taxon>
        <taxon>Metazoa</taxon>
        <taxon>Chordata</taxon>
        <taxon>Craniata</taxon>
        <taxon>Vertebrata</taxon>
        <taxon>Euteleostomi</taxon>
        <taxon>Actinopterygii</taxon>
        <taxon>Neopterygii</taxon>
        <taxon>Teleostei</taxon>
        <taxon>Neoteleostei</taxon>
        <taxon>Acanthomorphata</taxon>
        <taxon>Gobiaria</taxon>
        <taxon>Gobiiformes</taxon>
        <taxon>Gobioidei</taxon>
        <taxon>Gobiidae</taxon>
        <taxon>Oxudercinae</taxon>
        <taxon>Periophthalmus</taxon>
    </lineage>
</organism>
<dbReference type="PANTHER" id="PTHR21324:SF3">
    <property type="entry name" value="MODULATOR OF MACROAUTOPHAGY TMEM150B"/>
    <property type="match status" value="1"/>
</dbReference>
<dbReference type="Pfam" id="PF10277">
    <property type="entry name" value="Frag1"/>
    <property type="match status" value="1"/>
</dbReference>
<comment type="similarity">
    <text evidence="4">Belongs to the DRAM/TMEM150 family.</text>
</comment>
<evidence type="ECO:0000256" key="10">
    <source>
        <dbReference type="ARBA" id="ARBA00023136"/>
    </source>
</evidence>
<feature type="domain" description="CWH43-like N-terminal" evidence="15">
    <location>
        <begin position="4"/>
        <end position="203"/>
    </location>
</feature>
<dbReference type="InterPro" id="IPR019402">
    <property type="entry name" value="CWH43_N"/>
</dbReference>
<evidence type="ECO:0000313" key="16">
    <source>
        <dbReference type="Ensembl" id="ENSPMGP00000014456.1"/>
    </source>
</evidence>
<evidence type="ECO:0000313" key="17">
    <source>
        <dbReference type="Proteomes" id="UP000261520"/>
    </source>
</evidence>
<dbReference type="Ensembl" id="ENSPMGT00000015423.1">
    <property type="protein sequence ID" value="ENSPMGP00000014456.1"/>
    <property type="gene ID" value="ENSPMGG00000011846.1"/>
</dbReference>
<dbReference type="Proteomes" id="UP000261520">
    <property type="component" value="Unplaced"/>
</dbReference>
<feature type="transmembrane region" description="Helical" evidence="14">
    <location>
        <begin position="85"/>
        <end position="107"/>
    </location>
</feature>
<dbReference type="InterPro" id="IPR050911">
    <property type="entry name" value="DRAM/TMEM150_Autophagy_Mod"/>
</dbReference>
<name>A0A3B4AD79_9GOBI</name>
<keyword evidence="11" id="KW-0325">Glycoprotein</keyword>
<feature type="transmembrane region" description="Helical" evidence="14">
    <location>
        <begin position="54"/>
        <end position="73"/>
    </location>
</feature>
<evidence type="ECO:0000256" key="14">
    <source>
        <dbReference type="SAM" id="Phobius"/>
    </source>
</evidence>
<proteinExistence type="inferred from homology"/>
<evidence type="ECO:0000256" key="9">
    <source>
        <dbReference type="ARBA" id="ARBA00023006"/>
    </source>
</evidence>
<dbReference type="AlphaFoldDB" id="A0A3B4AD79"/>
<feature type="transmembrane region" description="Helical" evidence="14">
    <location>
        <begin position="113"/>
        <end position="132"/>
    </location>
</feature>
<dbReference type="PANTHER" id="PTHR21324">
    <property type="entry name" value="FASTING-INDUCIBLE INTEGRAL MEMBRANE PROTEIN TM6P1-RELATED"/>
    <property type="match status" value="1"/>
</dbReference>
<keyword evidence="9" id="KW-0072">Autophagy</keyword>
<evidence type="ECO:0000256" key="1">
    <source>
        <dbReference type="ARBA" id="ARBA00004337"/>
    </source>
</evidence>
<feature type="transmembrane region" description="Helical" evidence="14">
    <location>
        <begin position="153"/>
        <end position="171"/>
    </location>
</feature>
<evidence type="ECO:0000259" key="15">
    <source>
        <dbReference type="Pfam" id="PF10277"/>
    </source>
</evidence>
<evidence type="ECO:0000256" key="7">
    <source>
        <dbReference type="ARBA" id="ARBA00022753"/>
    </source>
</evidence>
<keyword evidence="8 14" id="KW-1133">Transmembrane helix</keyword>
<feature type="transmembrane region" description="Helical" evidence="14">
    <location>
        <begin position="177"/>
        <end position="199"/>
    </location>
</feature>
<keyword evidence="12" id="KW-0968">Cytoplasmic vesicle</keyword>
<keyword evidence="10 14" id="KW-0472">Membrane</keyword>
<evidence type="ECO:0000256" key="2">
    <source>
        <dbReference type="ARBA" id="ARBA00004542"/>
    </source>
</evidence>
<accession>A0A3B4AD79</accession>
<reference evidence="16" key="1">
    <citation type="submission" date="2025-08" db="UniProtKB">
        <authorList>
            <consortium name="Ensembl"/>
        </authorList>
    </citation>
    <scope>IDENTIFICATION</scope>
</reference>
<comment type="function">
    <text evidence="13">Modulator of macroautophagy that causes accumulation of autophagosomes under basal conditions and enhances autophagic flux. Represses cell death and promotes long-term clonogenic survival of cells grown in the absence of glucose in a macroautophagy-independent manner. May have some role in extracellular matrix engulfment or growth factor receptor recycling, both of which can modulate cell survival.</text>
</comment>
<dbReference type="GO" id="GO:0006914">
    <property type="term" value="P:autophagy"/>
    <property type="evidence" value="ECO:0007669"/>
    <property type="project" value="UniProtKB-KW"/>
</dbReference>
<evidence type="ECO:0000256" key="5">
    <source>
        <dbReference type="ARBA" id="ARBA00022475"/>
    </source>
</evidence>
<keyword evidence="5" id="KW-1003">Cell membrane</keyword>
<keyword evidence="6 14" id="KW-0812">Transmembrane</keyword>
<evidence type="ECO:0000256" key="8">
    <source>
        <dbReference type="ARBA" id="ARBA00022989"/>
    </source>
</evidence>
<evidence type="ECO:0000256" key="4">
    <source>
        <dbReference type="ARBA" id="ARBA00006565"/>
    </source>
</evidence>